<evidence type="ECO:0000256" key="3">
    <source>
        <dbReference type="SAM" id="MobiDB-lite"/>
    </source>
</evidence>
<gene>
    <name evidence="4" type="ORF">F6V25_08930</name>
</gene>
<name>A0A7J4ZRR7_9BACT</name>
<keyword evidence="2" id="KW-0342">GTP-binding</keyword>
<dbReference type="PANTHER" id="PTHR42708">
    <property type="entry name" value="ATP/GTP-BINDING PROTEIN-RELATED"/>
    <property type="match status" value="1"/>
</dbReference>
<reference evidence="4 5" key="1">
    <citation type="submission" date="2019-09" db="EMBL/GenBank/DDBJ databases">
        <title>Geobacter sp. Red96, a novel strain isolated from paddy soil.</title>
        <authorList>
            <person name="Xu Z."/>
            <person name="Masuda Y."/>
            <person name="Itoh H."/>
            <person name="Senoo K."/>
        </authorList>
    </citation>
    <scope>NUCLEOTIDE SEQUENCE [LARGE SCALE GENOMIC DNA]</scope>
    <source>
        <strain evidence="4 5">Red96</strain>
    </source>
</reference>
<keyword evidence="1" id="KW-0547">Nucleotide-binding</keyword>
<organism evidence="4 5">
    <name type="scientific">Oryzomonas japonica</name>
    <dbReference type="NCBI Taxonomy" id="2603858"/>
    <lineage>
        <taxon>Bacteria</taxon>
        <taxon>Pseudomonadati</taxon>
        <taxon>Thermodesulfobacteriota</taxon>
        <taxon>Desulfuromonadia</taxon>
        <taxon>Geobacterales</taxon>
        <taxon>Geobacteraceae</taxon>
        <taxon>Oryzomonas</taxon>
    </lineage>
</organism>
<dbReference type="AlphaFoldDB" id="A0A7J4ZRR7"/>
<evidence type="ECO:0000313" key="5">
    <source>
        <dbReference type="Proteomes" id="UP000420562"/>
    </source>
</evidence>
<feature type="compositionally biased region" description="Low complexity" evidence="3">
    <location>
        <begin position="206"/>
        <end position="216"/>
    </location>
</feature>
<keyword evidence="5" id="KW-1185">Reference proteome</keyword>
<dbReference type="Pfam" id="PF00025">
    <property type="entry name" value="Arf"/>
    <property type="match status" value="1"/>
</dbReference>
<dbReference type="RefSeq" id="WP_151128251.1">
    <property type="nucleotide sequence ID" value="NZ_VZQZ01000004.1"/>
</dbReference>
<evidence type="ECO:0000256" key="2">
    <source>
        <dbReference type="ARBA" id="ARBA00023134"/>
    </source>
</evidence>
<evidence type="ECO:0000256" key="1">
    <source>
        <dbReference type="ARBA" id="ARBA00022741"/>
    </source>
</evidence>
<dbReference type="Proteomes" id="UP000420562">
    <property type="component" value="Unassembled WGS sequence"/>
</dbReference>
<proteinExistence type="predicted"/>
<protein>
    <submittedName>
        <fullName evidence="4">GTPase domain-containing protein</fullName>
    </submittedName>
</protein>
<dbReference type="InterPro" id="IPR052705">
    <property type="entry name" value="Gliding_Motility_GTPase"/>
</dbReference>
<dbReference type="GO" id="GO:0003924">
    <property type="term" value="F:GTPase activity"/>
    <property type="evidence" value="ECO:0007669"/>
    <property type="project" value="InterPro"/>
</dbReference>
<dbReference type="SUPFAM" id="SSF52540">
    <property type="entry name" value="P-loop containing nucleoside triphosphate hydrolases"/>
    <property type="match status" value="1"/>
</dbReference>
<dbReference type="InterPro" id="IPR027417">
    <property type="entry name" value="P-loop_NTPase"/>
</dbReference>
<dbReference type="GO" id="GO:0005525">
    <property type="term" value="F:GTP binding"/>
    <property type="evidence" value="ECO:0007669"/>
    <property type="project" value="UniProtKB-KW"/>
</dbReference>
<dbReference type="InterPro" id="IPR006689">
    <property type="entry name" value="Small_GTPase_ARF/SAR"/>
</dbReference>
<feature type="region of interest" description="Disordered" evidence="3">
    <location>
        <begin position="198"/>
        <end position="270"/>
    </location>
</feature>
<evidence type="ECO:0000313" key="4">
    <source>
        <dbReference type="EMBL" id="KAB0665824.1"/>
    </source>
</evidence>
<accession>A0A7J4ZRR7</accession>
<dbReference type="PANTHER" id="PTHR42708:SF1">
    <property type="entry name" value="GLIDING MOTILITY PROTEIN MGLA"/>
    <property type="match status" value="1"/>
</dbReference>
<sequence>MAIINNAKREINAKIVYYGHEGAGKGTSLRYLYERIKPSLRGELKTLPASGGSLLFFDFCPFEQPVFGGYRIRFHIYTLPGRVANPAAWKMTLKGADGVVLVVDAADATATGKQSIERLRDYLASYGMSLNDMPAVLQVNKVDRAGATNATTTAAQLEVEHLTACLSTALNGEGVLETFSVLSRQIMERVGAEHTLQAEPAPLPPSSVAAPQAAAPPAQPDSLLGEASAPSPPPPTDGEEAADAPLPSEPESPGDLRVTQAAEAVPQADGSVRIPLAISLHGQTRRLVLTVAVGPDTDAP</sequence>
<dbReference type="EMBL" id="VZQZ01000004">
    <property type="protein sequence ID" value="KAB0665824.1"/>
    <property type="molecule type" value="Genomic_DNA"/>
</dbReference>
<dbReference type="CDD" id="cd00882">
    <property type="entry name" value="Ras_like_GTPase"/>
    <property type="match status" value="1"/>
</dbReference>
<comment type="caution">
    <text evidence="4">The sequence shown here is derived from an EMBL/GenBank/DDBJ whole genome shotgun (WGS) entry which is preliminary data.</text>
</comment>
<dbReference type="Gene3D" id="3.40.50.300">
    <property type="entry name" value="P-loop containing nucleotide triphosphate hydrolases"/>
    <property type="match status" value="1"/>
</dbReference>